<sequence length="480" mass="50998">MTVKVVSAAAAGSDAVPVLFYRGEKEPQAPAGLLEIGRALRSLTGLEPGKAGWHLIPTADKKTPRVILAELPAEGCLARALRNGCANLQRELDGRGIKAIRLYFPEALDDRLTQAAAEGILLGDYCFDKYRTARPKYAGPEEVFLDGTEIGLKRAGAFAGGQIRSRSLANEPGNVIGPAEMAHCAQEVARAGGLECTVYDEGQIHEMGMEALFAVGRGSAKRPRFVHMVYRPQGIENPKRVVFVGKSVTFDSGGLSIKTRDGMITMKGDKTGACNVLGIMEAVAALRPSLEVHGIFGAVENMPDGDAYRVDDIIRAKNGKTIEVKNTDAEGRLTLADALAYACELKPDALIDMATLTGAIGTALGGYTAGALGDDAALAQAIIDAGKAVGERFHYFPLDDDKLKEKISTPFADVKNSAGPGGGAITAGMFLREFVVPGTSWIHLDIASVDYYESAFDCYSAGASSFGVRTCLQYLMNLEK</sequence>
<comment type="subcellular location">
    <subcellularLocation>
        <location evidence="7">Cytoplasm</location>
    </subcellularLocation>
</comment>
<comment type="catalytic activity">
    <reaction evidence="1 7">
        <text>Release of an N-terminal amino acid, Xaa-|-Yaa-, in which Xaa is preferably Leu, but may be other amino acids including Pro although not Arg or Lys, and Yaa may be Pro. Amino acid amides and methyl esters are also readily hydrolyzed, but rates on arylamides are exceedingly low.</text>
        <dbReference type="EC" id="3.4.11.1"/>
    </reaction>
</comment>
<dbReference type="InterPro" id="IPR043472">
    <property type="entry name" value="Macro_dom-like"/>
</dbReference>
<comment type="similarity">
    <text evidence="3 7">Belongs to the peptidase M17 family.</text>
</comment>
<organism evidence="9 10">
    <name type="scientific">Jonquetella anthropi DSM 22815</name>
    <dbReference type="NCBI Taxonomy" id="885272"/>
    <lineage>
        <taxon>Bacteria</taxon>
        <taxon>Thermotogati</taxon>
        <taxon>Synergistota</taxon>
        <taxon>Synergistia</taxon>
        <taxon>Synergistales</taxon>
        <taxon>Dethiosulfovibrionaceae</taxon>
        <taxon>Jonquetella</taxon>
    </lineage>
</organism>
<keyword evidence="7" id="KW-0963">Cytoplasm</keyword>
<comment type="cofactor">
    <cofactor evidence="7">
        <name>Mn(2+)</name>
        <dbReference type="ChEBI" id="CHEBI:29035"/>
    </cofactor>
    <text evidence="7">Binds 2 manganese ions per subunit.</text>
</comment>
<dbReference type="InterPro" id="IPR011356">
    <property type="entry name" value="Leucine_aapep/pepB"/>
</dbReference>
<dbReference type="OrthoDB" id="9809354at2"/>
<dbReference type="InterPro" id="IPR000819">
    <property type="entry name" value="Peptidase_M17_C"/>
</dbReference>
<dbReference type="GO" id="GO:0070006">
    <property type="term" value="F:metalloaminopeptidase activity"/>
    <property type="evidence" value="ECO:0007669"/>
    <property type="project" value="InterPro"/>
</dbReference>
<dbReference type="PROSITE" id="PS00631">
    <property type="entry name" value="CYTOSOL_AP"/>
    <property type="match status" value="1"/>
</dbReference>
<feature type="binding site" evidence="7">
    <location>
        <position position="246"/>
    </location>
    <ligand>
        <name>Mn(2+)</name>
        <dbReference type="ChEBI" id="CHEBI:29035"/>
        <label>2</label>
    </ligand>
</feature>
<proteinExistence type="inferred from homology"/>
<keyword evidence="6 7" id="KW-0378">Hydrolase</keyword>
<keyword evidence="4 7" id="KW-0031">Aminopeptidase</keyword>
<dbReference type="EMBL" id="CM001376">
    <property type="protein sequence ID" value="EHM13335.1"/>
    <property type="molecule type" value="Genomic_DNA"/>
</dbReference>
<dbReference type="Proteomes" id="UP000003806">
    <property type="component" value="Chromosome"/>
</dbReference>
<keyword evidence="7" id="KW-0479">Metal-binding</keyword>
<dbReference type="PRINTS" id="PR00481">
    <property type="entry name" value="LAMNOPPTDASE"/>
</dbReference>
<dbReference type="InterPro" id="IPR023042">
    <property type="entry name" value="Peptidase_M17_leu_NH2_pept"/>
</dbReference>
<evidence type="ECO:0000256" key="1">
    <source>
        <dbReference type="ARBA" id="ARBA00000135"/>
    </source>
</evidence>
<dbReference type="SUPFAM" id="SSF53187">
    <property type="entry name" value="Zn-dependent exopeptidases"/>
    <property type="match status" value="1"/>
</dbReference>
<dbReference type="HAMAP" id="MF_00181">
    <property type="entry name" value="Cytosol_peptidase_M17"/>
    <property type="match status" value="1"/>
</dbReference>
<keyword evidence="5 7" id="KW-0645">Protease</keyword>
<evidence type="ECO:0000256" key="2">
    <source>
        <dbReference type="ARBA" id="ARBA00000967"/>
    </source>
</evidence>
<dbReference type="eggNOG" id="COG0260">
    <property type="taxonomic scope" value="Bacteria"/>
</dbReference>
<comment type="catalytic activity">
    <reaction evidence="2 7">
        <text>Release of an N-terminal amino acid, preferentially leucine, but not glutamic or aspartic acids.</text>
        <dbReference type="EC" id="3.4.11.10"/>
    </reaction>
</comment>
<dbReference type="STRING" id="885272.JonanDRAFT_0962"/>
<dbReference type="EC" id="3.4.11.1" evidence="7"/>
<dbReference type="PANTHER" id="PTHR11963">
    <property type="entry name" value="LEUCINE AMINOPEPTIDASE-RELATED"/>
    <property type="match status" value="1"/>
</dbReference>
<dbReference type="SUPFAM" id="SSF52949">
    <property type="entry name" value="Macro domain-like"/>
    <property type="match status" value="1"/>
</dbReference>
<feature type="binding site" evidence="7">
    <location>
        <position position="330"/>
    </location>
    <ligand>
        <name>Mn(2+)</name>
        <dbReference type="ChEBI" id="CHEBI:29035"/>
        <label>2</label>
    </ligand>
</feature>
<dbReference type="GO" id="GO:0005737">
    <property type="term" value="C:cytoplasm"/>
    <property type="evidence" value="ECO:0007669"/>
    <property type="project" value="UniProtKB-SubCell"/>
</dbReference>
<dbReference type="AlphaFoldDB" id="H0UKX6"/>
<evidence type="ECO:0000256" key="5">
    <source>
        <dbReference type="ARBA" id="ARBA00022670"/>
    </source>
</evidence>
<accession>H0UKX6</accession>
<dbReference type="Gene3D" id="3.40.630.10">
    <property type="entry name" value="Zn peptidases"/>
    <property type="match status" value="1"/>
</dbReference>
<dbReference type="PANTHER" id="PTHR11963:SF23">
    <property type="entry name" value="CYTOSOL AMINOPEPTIDASE"/>
    <property type="match status" value="1"/>
</dbReference>
<evidence type="ECO:0000256" key="3">
    <source>
        <dbReference type="ARBA" id="ARBA00009528"/>
    </source>
</evidence>
<dbReference type="GO" id="GO:0030145">
    <property type="term" value="F:manganese ion binding"/>
    <property type="evidence" value="ECO:0007669"/>
    <property type="project" value="UniProtKB-UniRule"/>
</dbReference>
<comment type="function">
    <text evidence="7">Presumably involved in the processing and regular turnover of intracellular proteins. Catalyzes the removal of unsubstituted N-terminal amino acids from various peptides.</text>
</comment>
<feature type="active site" evidence="7">
    <location>
        <position position="258"/>
    </location>
</feature>
<dbReference type="GO" id="GO:0006508">
    <property type="term" value="P:proteolysis"/>
    <property type="evidence" value="ECO:0007669"/>
    <property type="project" value="UniProtKB-KW"/>
</dbReference>
<feature type="binding site" evidence="7">
    <location>
        <position position="269"/>
    </location>
    <ligand>
        <name>Mn(2+)</name>
        <dbReference type="ChEBI" id="CHEBI:29035"/>
        <label>2</label>
    </ligand>
</feature>
<evidence type="ECO:0000256" key="7">
    <source>
        <dbReference type="HAMAP-Rule" id="MF_00181"/>
    </source>
</evidence>
<evidence type="ECO:0000256" key="6">
    <source>
        <dbReference type="ARBA" id="ARBA00022801"/>
    </source>
</evidence>
<feature type="domain" description="Cytosol aminopeptidase" evidence="8">
    <location>
        <begin position="326"/>
        <end position="333"/>
    </location>
</feature>
<dbReference type="CDD" id="cd00433">
    <property type="entry name" value="Peptidase_M17"/>
    <property type="match status" value="1"/>
</dbReference>
<feature type="binding site" evidence="7">
    <location>
        <position position="251"/>
    </location>
    <ligand>
        <name>Mn(2+)</name>
        <dbReference type="ChEBI" id="CHEBI:29035"/>
        <label>2</label>
    </ligand>
</feature>
<feature type="binding site" evidence="7">
    <location>
        <position position="330"/>
    </location>
    <ligand>
        <name>Mn(2+)</name>
        <dbReference type="ChEBI" id="CHEBI:29035"/>
        <label>1</label>
    </ligand>
</feature>
<gene>
    <name evidence="7" type="primary">pepA</name>
    <name evidence="9" type="ORF">JonanDRAFT_0962</name>
</gene>
<protein>
    <recommendedName>
        <fullName evidence="7">Probable cytosol aminopeptidase</fullName>
        <ecNumber evidence="7">3.4.11.1</ecNumber>
    </recommendedName>
    <alternativeName>
        <fullName evidence="7">Leucine aminopeptidase</fullName>
        <shortName evidence="7">LAP</shortName>
        <ecNumber evidence="7">3.4.11.10</ecNumber>
    </alternativeName>
    <alternativeName>
        <fullName evidence="7">Leucyl aminopeptidase</fullName>
    </alternativeName>
</protein>
<evidence type="ECO:0000256" key="4">
    <source>
        <dbReference type="ARBA" id="ARBA00022438"/>
    </source>
</evidence>
<dbReference type="RefSeq" id="WP_008521392.1">
    <property type="nucleotide sequence ID" value="NZ_CM001376.1"/>
</dbReference>
<dbReference type="HOGENOM" id="CLU_013734_2_2_0"/>
<dbReference type="EC" id="3.4.11.10" evidence="7"/>
<evidence type="ECO:0000313" key="9">
    <source>
        <dbReference type="EMBL" id="EHM13335.1"/>
    </source>
</evidence>
<name>H0UKX6_9BACT</name>
<feature type="active site" evidence="7">
    <location>
        <position position="332"/>
    </location>
</feature>
<evidence type="ECO:0000259" key="8">
    <source>
        <dbReference type="PROSITE" id="PS00631"/>
    </source>
</evidence>
<feature type="binding site" evidence="7">
    <location>
        <position position="328"/>
    </location>
    <ligand>
        <name>Mn(2+)</name>
        <dbReference type="ChEBI" id="CHEBI:29035"/>
        <label>1</label>
    </ligand>
</feature>
<keyword evidence="10" id="KW-1185">Reference proteome</keyword>
<evidence type="ECO:0000313" key="10">
    <source>
        <dbReference type="Proteomes" id="UP000003806"/>
    </source>
</evidence>
<feature type="binding site" evidence="7">
    <location>
        <position position="251"/>
    </location>
    <ligand>
        <name>Mn(2+)</name>
        <dbReference type="ChEBI" id="CHEBI:29035"/>
        <label>1</label>
    </ligand>
</feature>
<dbReference type="Gene3D" id="3.40.220.10">
    <property type="entry name" value="Leucine Aminopeptidase, subunit E, domain 1"/>
    <property type="match status" value="1"/>
</dbReference>
<keyword evidence="7" id="KW-0464">Manganese</keyword>
<dbReference type="Pfam" id="PF00883">
    <property type="entry name" value="Peptidase_M17"/>
    <property type="match status" value="1"/>
</dbReference>
<reference evidence="9 10" key="1">
    <citation type="submission" date="2011-11" db="EMBL/GenBank/DDBJ databases">
        <title>The Noncontiguous Finished genome of Jonquetella anthropi DSM 22815.</title>
        <authorList>
            <consortium name="US DOE Joint Genome Institute (JGI-PGF)"/>
            <person name="Lucas S."/>
            <person name="Copeland A."/>
            <person name="Lapidus A."/>
            <person name="Glavina del Rio T."/>
            <person name="Dalin E."/>
            <person name="Tice H."/>
            <person name="Bruce D."/>
            <person name="Goodwin L."/>
            <person name="Pitluck S."/>
            <person name="Peters L."/>
            <person name="Mikhailova N."/>
            <person name="Held B."/>
            <person name="Kyrpides N."/>
            <person name="Mavromatis K."/>
            <person name="Ivanova N."/>
            <person name="Markowitz V."/>
            <person name="Cheng J.-F."/>
            <person name="Hugenholtz P."/>
            <person name="Woyke T."/>
            <person name="Wu D."/>
            <person name="Gronow S."/>
            <person name="Wellnitz S."/>
            <person name="Brambilla E."/>
            <person name="Klenk H.-P."/>
            <person name="Eisen J.A."/>
        </authorList>
    </citation>
    <scope>NUCLEOTIDE SEQUENCE [LARGE SCALE GENOMIC DNA]</scope>
    <source>
        <strain evidence="9 10">DSM 22815</strain>
    </source>
</reference>